<dbReference type="OrthoDB" id="3378006at2"/>
<keyword evidence="2" id="KW-1185">Reference proteome</keyword>
<sequence>MAEETTVEKTWRLMLEGDPTVRRGDPAVMEAAYAEPRLRVLFPFPSHGCLTFHRNSQFPWSNDLPFIAGGSTACNVYGPLYSSVLGEGLMPQEAAALVVANLPDDCGPAFEGPWPLPDSHTD</sequence>
<name>A0A1E5P0Y1_9ACTN</name>
<gene>
    <name evidence="1" type="ORF">BGK67_34145</name>
</gene>
<reference evidence="1 2" key="1">
    <citation type="submission" date="2016-08" db="EMBL/GenBank/DDBJ databases">
        <title>The complete genome of Streptomyces subrutilus 10-1-1.</title>
        <authorList>
            <person name="Chen X."/>
        </authorList>
    </citation>
    <scope>NUCLEOTIDE SEQUENCE [LARGE SCALE GENOMIC DNA]</scope>
    <source>
        <strain evidence="1 2">10-1-1</strain>
    </source>
</reference>
<organism evidence="1 2">
    <name type="scientific">Streptomyces subrutilus</name>
    <dbReference type="NCBI Taxonomy" id="36818"/>
    <lineage>
        <taxon>Bacteria</taxon>
        <taxon>Bacillati</taxon>
        <taxon>Actinomycetota</taxon>
        <taxon>Actinomycetes</taxon>
        <taxon>Kitasatosporales</taxon>
        <taxon>Streptomycetaceae</taxon>
        <taxon>Streptomyces</taxon>
    </lineage>
</organism>
<dbReference type="InterPro" id="IPR045682">
    <property type="entry name" value="DUF6193"/>
</dbReference>
<proteinExistence type="predicted"/>
<protein>
    <submittedName>
        <fullName evidence="1">Uncharacterized protein</fullName>
    </submittedName>
</protein>
<evidence type="ECO:0000313" key="1">
    <source>
        <dbReference type="EMBL" id="OEJ22661.1"/>
    </source>
</evidence>
<comment type="caution">
    <text evidence="1">The sequence shown here is derived from an EMBL/GenBank/DDBJ whole genome shotgun (WGS) entry which is preliminary data.</text>
</comment>
<accession>A0A1E5P0Y1</accession>
<dbReference type="AlphaFoldDB" id="A0A1E5P0Y1"/>
<dbReference type="Proteomes" id="UP000095705">
    <property type="component" value="Unassembled WGS sequence"/>
</dbReference>
<dbReference type="Pfam" id="PF19692">
    <property type="entry name" value="DUF6193"/>
    <property type="match status" value="1"/>
</dbReference>
<evidence type="ECO:0000313" key="2">
    <source>
        <dbReference type="Proteomes" id="UP000095705"/>
    </source>
</evidence>
<dbReference type="RefSeq" id="WP_069924704.1">
    <property type="nucleotide sequence ID" value="NZ_MEHK01000002.1"/>
</dbReference>
<dbReference type="EMBL" id="MEHK01000002">
    <property type="protein sequence ID" value="OEJ22661.1"/>
    <property type="molecule type" value="Genomic_DNA"/>
</dbReference>